<dbReference type="PANTHER" id="PTHR32305:SF15">
    <property type="entry name" value="PROTEIN RHSA-RELATED"/>
    <property type="match status" value="1"/>
</dbReference>
<comment type="caution">
    <text evidence="4">The sequence shown here is derived from an EMBL/GenBank/DDBJ whole genome shotgun (WGS) entry which is preliminary data.</text>
</comment>
<organism evidence="4 5">
    <name type="scientific">Streptomyces boncukensis</name>
    <dbReference type="NCBI Taxonomy" id="2711219"/>
    <lineage>
        <taxon>Bacteria</taxon>
        <taxon>Bacillati</taxon>
        <taxon>Actinomycetota</taxon>
        <taxon>Actinomycetes</taxon>
        <taxon>Kitasatosporales</taxon>
        <taxon>Streptomycetaceae</taxon>
        <taxon>Streptomyces</taxon>
    </lineage>
</organism>
<evidence type="ECO:0000259" key="3">
    <source>
        <dbReference type="Pfam" id="PF21725"/>
    </source>
</evidence>
<dbReference type="SUPFAM" id="SSF140453">
    <property type="entry name" value="EsxAB dimer-like"/>
    <property type="match status" value="1"/>
</dbReference>
<dbReference type="Gene3D" id="2.180.10.10">
    <property type="entry name" value="RHS repeat-associated core"/>
    <property type="match status" value="3"/>
</dbReference>
<dbReference type="NCBIfam" id="TIGR01643">
    <property type="entry name" value="YD_repeat_2x"/>
    <property type="match status" value="12"/>
</dbReference>
<dbReference type="RefSeq" id="WP_165302762.1">
    <property type="nucleotide sequence ID" value="NZ_JAAKZZ010000619.1"/>
</dbReference>
<proteinExistence type="predicted"/>
<evidence type="ECO:0000256" key="1">
    <source>
        <dbReference type="SAM" id="MobiDB-lite"/>
    </source>
</evidence>
<feature type="compositionally biased region" description="Basic and acidic residues" evidence="1">
    <location>
        <begin position="316"/>
        <end position="348"/>
    </location>
</feature>
<dbReference type="InterPro" id="IPR045351">
    <property type="entry name" value="DUF6531"/>
</dbReference>
<keyword evidence="5" id="KW-1185">Reference proteome</keyword>
<evidence type="ECO:0000259" key="2">
    <source>
        <dbReference type="Pfam" id="PF20148"/>
    </source>
</evidence>
<feature type="region of interest" description="Disordered" evidence="1">
    <location>
        <begin position="977"/>
        <end position="1000"/>
    </location>
</feature>
<feature type="region of interest" description="Disordered" evidence="1">
    <location>
        <begin position="185"/>
        <end position="205"/>
    </location>
</feature>
<dbReference type="InterPro" id="IPR006530">
    <property type="entry name" value="YD"/>
</dbReference>
<evidence type="ECO:0000313" key="4">
    <source>
        <dbReference type="EMBL" id="NGO73090.1"/>
    </source>
</evidence>
<dbReference type="InterPro" id="IPR036689">
    <property type="entry name" value="ESAT-6-like_sf"/>
</dbReference>
<reference evidence="4 5" key="1">
    <citation type="submission" date="2020-02" db="EMBL/GenBank/DDBJ databases">
        <title>Whole-genome analyses of novel actinobacteria.</title>
        <authorList>
            <person name="Sahin N."/>
            <person name="Tatar D."/>
        </authorList>
    </citation>
    <scope>NUCLEOTIDE SEQUENCE [LARGE SCALE GENOMIC DNA]</scope>
    <source>
        <strain evidence="4 5">SB3404</strain>
    </source>
</reference>
<dbReference type="Pfam" id="PF20148">
    <property type="entry name" value="DUF6531"/>
    <property type="match status" value="1"/>
</dbReference>
<feature type="region of interest" description="Disordered" evidence="1">
    <location>
        <begin position="1"/>
        <end position="28"/>
    </location>
</feature>
<dbReference type="Pfam" id="PF05593">
    <property type="entry name" value="RHS_repeat"/>
    <property type="match status" value="7"/>
</dbReference>
<feature type="domain" description="DUF6531" evidence="2">
    <location>
        <begin position="347"/>
        <end position="419"/>
    </location>
</feature>
<dbReference type="EMBL" id="JAAKZZ010000619">
    <property type="protein sequence ID" value="NGO73090.1"/>
    <property type="molecule type" value="Genomic_DNA"/>
</dbReference>
<dbReference type="InterPro" id="IPR049082">
    <property type="entry name" value="T7SS_signal"/>
</dbReference>
<feature type="region of interest" description="Disordered" evidence="1">
    <location>
        <begin position="316"/>
        <end position="349"/>
    </location>
</feature>
<dbReference type="Proteomes" id="UP000477722">
    <property type="component" value="Unassembled WGS sequence"/>
</dbReference>
<feature type="domain" description="Putative T7SS secretion signal" evidence="3">
    <location>
        <begin position="23"/>
        <end position="197"/>
    </location>
</feature>
<dbReference type="InterPro" id="IPR031325">
    <property type="entry name" value="RHS_repeat"/>
</dbReference>
<feature type="non-terminal residue" evidence="4">
    <location>
        <position position="1119"/>
    </location>
</feature>
<dbReference type="Pfam" id="PF21725">
    <property type="entry name" value="T7SS_signal"/>
    <property type="match status" value="1"/>
</dbReference>
<evidence type="ECO:0000313" key="5">
    <source>
        <dbReference type="Proteomes" id="UP000477722"/>
    </source>
</evidence>
<name>A0A6G4X8A8_9ACTN</name>
<protein>
    <submittedName>
        <fullName evidence="4">RHS repeat protein</fullName>
    </submittedName>
</protein>
<feature type="region of interest" description="Disordered" evidence="1">
    <location>
        <begin position="754"/>
        <end position="786"/>
    </location>
</feature>
<gene>
    <name evidence="4" type="ORF">G5C65_33085</name>
</gene>
<sequence length="1119" mass="121509">MTSRDATAGTGPGSTGERIPPHAKPSDVIFGDPSQVDALVAKLRAYAGAFKDGQAKLRVLATKRWTGAASEEFDGATDKLPKELAAARKYFTSAADALDAYADKLRSVQRRVKPVIEDADEARAASKRYWKAVGDYNAAVEREDETLPDRPPQTDPGVAALESCYRRLDKLESELQGVVDSSRRTLETAAGHAPDKPPGASGISGKLQEAKDFFGGAKDSTAEILKEAKRWVEDGPDGARLRLAAMADGLAYAVDNPKDFAKAVANWDEWQRNPNRAAGQLTPGLLLALATGGGGTALRAGGKAARGAAARLRARELDLGRDGSARGRADGEPGKHDKPDGDRSKTGEPIDVATGEMVMSATDVDLPAALPLRLTRNHVSGHPCGGWFGRSWAATLDQRLELDAEGVVYVTDDGMLLTYPVPEPDTPALPVSGPRWPLRWDGKPDGTMTVTVPEQGRTLHFAPLPLGGPELALQAITDRTGEGDRVTFHYDDEGAPCEVAHSGGYRVAVETDPALSRVTSLSLLHDGAATPLLSFAYDGSGNLTEVANSTGEPLRYRYDDQHRITSWTDRNGTSFAYVYDHRGRVLRTIGPDGTLSGRLHYDPAHRTTRYTDSQGRTTTYVYDEAYKVVAETDPLGGTTRTEWDAAGRLPLSVTDPLGRTTRYAYDADGNLTRVERPDGTAVEAEYNALGLPVAIREPDGATWRHTYDARGARTSTTDPTGARTTYAYNESAHLVSLTDPEGHTTRVTPNAAGLPVAVTDPEGHETRVTRGPHGRITSLTDPLGHTTRQGWTIEGKPAWRTHPDGGREQWEWDGEGNLLTHTDASGHVTAYTYTHFDQPLTRTDPDGARYTFAYDTELRLVAVTNPQERTWRYAYDAAGRLVAETDFNGASRTYGLDAAGELTARTNAAGQTLCYTRDAMGRTLTRRDESTGELTEYAYDAAGALLTAENAAASLTWRRDALGRVLSETVNNRTTSYTYDTRGHRTHRETPSGRLSTWTYTPAGRPATLTTASHTLAFTYDAAGRETARTWGGTTLTQSWDPADRLTRQTLTAPSRDLLQHRTYNYRPDGYVTEIRDLTTGTRTYALDPMGRITGVRAHGWTERYAYDATGNQTHAEAP</sequence>
<dbReference type="PANTHER" id="PTHR32305">
    <property type="match status" value="1"/>
</dbReference>
<dbReference type="InterPro" id="IPR050708">
    <property type="entry name" value="T6SS_VgrG/RHS"/>
</dbReference>
<accession>A0A6G4X8A8</accession>
<dbReference type="AlphaFoldDB" id="A0A6G4X8A8"/>